<proteinExistence type="predicted"/>
<evidence type="ECO:0000256" key="1">
    <source>
        <dbReference type="SAM" id="MobiDB-lite"/>
    </source>
</evidence>
<dbReference type="OrthoDB" id="9880711at2"/>
<evidence type="ECO:0000313" key="4">
    <source>
        <dbReference type="Proteomes" id="UP000237968"/>
    </source>
</evidence>
<organism evidence="3 4">
    <name type="scientific">Enhygromyxa salina</name>
    <dbReference type="NCBI Taxonomy" id="215803"/>
    <lineage>
        <taxon>Bacteria</taxon>
        <taxon>Pseudomonadati</taxon>
        <taxon>Myxococcota</taxon>
        <taxon>Polyangia</taxon>
        <taxon>Nannocystales</taxon>
        <taxon>Nannocystaceae</taxon>
        <taxon>Enhygromyxa</taxon>
    </lineage>
</organism>
<accession>A0A2S9XJV8</accession>
<feature type="signal peptide" evidence="2">
    <location>
        <begin position="1"/>
        <end position="16"/>
    </location>
</feature>
<dbReference type="RefSeq" id="WP_106393778.1">
    <property type="nucleotide sequence ID" value="NZ_PVNK01000194.1"/>
</dbReference>
<feature type="chain" id="PRO_5015492646" description="Lipoprotein" evidence="2">
    <location>
        <begin position="17"/>
        <end position="211"/>
    </location>
</feature>
<evidence type="ECO:0000256" key="2">
    <source>
        <dbReference type="SAM" id="SignalP"/>
    </source>
</evidence>
<keyword evidence="4" id="KW-1185">Reference proteome</keyword>
<dbReference type="EMBL" id="PVNK01000194">
    <property type="protein sequence ID" value="PRP93133.1"/>
    <property type="molecule type" value="Genomic_DNA"/>
</dbReference>
<dbReference type="Proteomes" id="UP000237968">
    <property type="component" value="Unassembled WGS sequence"/>
</dbReference>
<keyword evidence="2" id="KW-0732">Signal</keyword>
<dbReference type="PROSITE" id="PS51257">
    <property type="entry name" value="PROKAR_LIPOPROTEIN"/>
    <property type="match status" value="1"/>
</dbReference>
<feature type="region of interest" description="Disordered" evidence="1">
    <location>
        <begin position="26"/>
        <end position="71"/>
    </location>
</feature>
<gene>
    <name evidence="3" type="ORF">ENSA5_45080</name>
</gene>
<sequence>MTKRLLLVSSFSLTLAAGCTGEAHEAGHQRAVEVEPGLGPRAQPPPPEPTPTPVAEPPEPTPAPEPEPELSERKQALANVGRAAFDALESGEFDALLALTPLVDDFLRDRCADLPVADRKELEARFNHCHQAIAWTSVAEAQVFAGEPSGEPAIGCDAAIEDYGRLQLFVHMNDATIWRFDFFGAVGQAGNAIGINGEVSCREVDEAPALK</sequence>
<evidence type="ECO:0008006" key="5">
    <source>
        <dbReference type="Google" id="ProtNLM"/>
    </source>
</evidence>
<evidence type="ECO:0000313" key="3">
    <source>
        <dbReference type="EMBL" id="PRP93133.1"/>
    </source>
</evidence>
<feature type="compositionally biased region" description="Pro residues" evidence="1">
    <location>
        <begin position="42"/>
        <end position="65"/>
    </location>
</feature>
<protein>
    <recommendedName>
        <fullName evidence="5">Lipoprotein</fullName>
    </recommendedName>
</protein>
<reference evidence="3 4" key="1">
    <citation type="submission" date="2018-03" db="EMBL/GenBank/DDBJ databases">
        <title>Draft Genome Sequences of the Obligatory Marine Myxobacteria Enhygromyxa salina SWB005.</title>
        <authorList>
            <person name="Poehlein A."/>
            <person name="Moghaddam J.A."/>
            <person name="Harms H."/>
            <person name="Alanjari M."/>
            <person name="Koenig G.M."/>
            <person name="Daniel R."/>
            <person name="Schaeberle T.F."/>
        </authorList>
    </citation>
    <scope>NUCLEOTIDE SEQUENCE [LARGE SCALE GENOMIC DNA]</scope>
    <source>
        <strain evidence="3 4">SWB005</strain>
    </source>
</reference>
<name>A0A2S9XJV8_9BACT</name>
<dbReference type="AlphaFoldDB" id="A0A2S9XJV8"/>
<comment type="caution">
    <text evidence="3">The sequence shown here is derived from an EMBL/GenBank/DDBJ whole genome shotgun (WGS) entry which is preliminary data.</text>
</comment>